<dbReference type="Gene3D" id="3.90.70.10">
    <property type="entry name" value="Cysteine proteinases"/>
    <property type="match status" value="1"/>
</dbReference>
<organism evidence="3 4">
    <name type="scientific">Tritrichomonas musculus</name>
    <dbReference type="NCBI Taxonomy" id="1915356"/>
    <lineage>
        <taxon>Eukaryota</taxon>
        <taxon>Metamonada</taxon>
        <taxon>Parabasalia</taxon>
        <taxon>Tritrichomonadida</taxon>
        <taxon>Tritrichomonadidae</taxon>
        <taxon>Tritrichomonas</taxon>
    </lineage>
</organism>
<accession>A0ABR2KB34</accession>
<protein>
    <recommendedName>
        <fullName evidence="2">USP domain-containing protein</fullName>
    </recommendedName>
</protein>
<dbReference type="PANTHER" id="PTHR24006">
    <property type="entry name" value="UBIQUITIN CARBOXYL-TERMINAL HYDROLASE"/>
    <property type="match status" value="1"/>
</dbReference>
<dbReference type="SUPFAM" id="SSF54001">
    <property type="entry name" value="Cysteine proteinases"/>
    <property type="match status" value="1"/>
</dbReference>
<dbReference type="PROSITE" id="PS50235">
    <property type="entry name" value="USP_3"/>
    <property type="match status" value="1"/>
</dbReference>
<dbReference type="InterPro" id="IPR038765">
    <property type="entry name" value="Papain-like_cys_pep_sf"/>
</dbReference>
<dbReference type="PROSITE" id="PS00973">
    <property type="entry name" value="USP_2"/>
    <property type="match status" value="1"/>
</dbReference>
<dbReference type="InterPro" id="IPR001394">
    <property type="entry name" value="Peptidase_C19_UCH"/>
</dbReference>
<name>A0ABR2KB34_9EUKA</name>
<evidence type="ECO:0000313" key="3">
    <source>
        <dbReference type="EMBL" id="KAK8888309.1"/>
    </source>
</evidence>
<keyword evidence="1" id="KW-0175">Coiled coil</keyword>
<dbReference type="InterPro" id="IPR050164">
    <property type="entry name" value="Peptidase_C19"/>
</dbReference>
<feature type="domain" description="USP" evidence="2">
    <location>
        <begin position="1296"/>
        <end position="1591"/>
    </location>
</feature>
<keyword evidence="4" id="KW-1185">Reference proteome</keyword>
<dbReference type="Pfam" id="PF00443">
    <property type="entry name" value="UCH"/>
    <property type="match status" value="1"/>
</dbReference>
<gene>
    <name evidence="3" type="ORF">M9Y10_039375</name>
</gene>
<comment type="caution">
    <text evidence="3">The sequence shown here is derived from an EMBL/GenBank/DDBJ whole genome shotgun (WGS) entry which is preliminary data.</text>
</comment>
<evidence type="ECO:0000313" key="4">
    <source>
        <dbReference type="Proteomes" id="UP001470230"/>
    </source>
</evidence>
<sequence>MIPEEDFETWKLIITTVSDDISSFSAMLPDFYRMMESIEKTNSLPGNLETYTDDFIENTFPTVFNAILETASQMKIREDNINDVEVVSDFLNSSIKLSVSKINDNSALNNISNDDQIKIISRKIKLAQIIFKFFDKIDLSQKPNENEKVINQSFLFNFYNDLNAIDQYFITIDNMHKSINNSDSEELLEKKALFISILFKTSSKVIYSATFESKTFTNKESNKAECQKEKLIFYYNQINTLLNKTFPAFEKVSEANLRKFDSSLLDSLFETITKSIQIDFSISKDEDFPLIMNLLDPSYLHILSNYFNCSYFDKILYSLKTLSLLCKKTEENYNNNKEYFESDKKRNKYKLKVFFIDKEILIKSIINDLYQIQNLHYNKEFGDHFGNIYSFIIENKDNVITIDYLENLWKNMQFVFAADQSSFYKIFEKITKVMNEKDSNELVDFILQQNSESTNKNFLDLLYSIALNLQKNKFEIPFSKLRDLFWEISFGENDNEEKEFARKKINSLCHFCSNEMVEKLITSKFHLIQEVSEEEKENKSSIVKENEFIIKLCQNSINKDEEEIRPDLCNQIVQFCVSHLKDKNCIDLLTKVCTTQKITLEKEMIEKLSNTSNKFLTNILFSSGFDDDYIENLFLSLNNIDSDLYDLIEKYVITKNKHWESIENDYLTCLPFEKEDLLWKFSLKKSKAQKQFMNKLCEIYSNNDGILLSDEQMIKSFLNRIEDELDQNESKENIFQLLKTFIGIVDETNPYLNDIKKHKTSYDDSIIVSCQGIQKTFKYSKRNSTLVAYFQIAKELNVPLNQLTLIFDDSPVPMSKTFSQISYIRSFLDFIPIVGDQSNIKIKHLRYLSPSFQILRSNLMIKLISFLSNDNDENEENLLVLMDLLNDLPTSNTTYSMINNFDKMEIIQFTKIFPTNHSYLFMYNLAALKNTNDNITNEFVKKNGIEYFIDSLTKVNSLTLICDIMNYLKSIMDKEELVEKHSNRLFEALMRICMCVSDIYQEKIFQFLKKLKPTSVPQFDTEFKPKFAELEKKDEKEKEEDEHDEFMPMRRRLYDRFGSRYSLYDDPFLYDDFLMRHEYLMSPRLPTRRIDHLNQQKKDEKVQIDNEMPLSHVISNVITMTLIKRNVYINPTKKYKSEEIPKFLKMEAISAFEKLPIPSEYFEVCFLYLTPSNYKDFLKAYSPHVLPLTEGVIKFIIDNLDTQSSYLPFVMEILKLTIKDIIDEQKRNIIFTFILDKVFVLNRDVSIDDDSFNNAMIIASCASTNIISEKINNLKIPDFDKYNINGADYKQDKSKKGLKNLGCTCYLNSILQQFYHLPMFRKILIEYNGNEQLFKEIGSLFLQMRDGSLKYVSPKNVTDNWTCWDGTKLNPRVQEDASEFIIMLIDKISSIIPNSMFNGKLSCKIEGINNDDGKYVKKTEEPFSVLILPINQSKTLEECLNAFNSPSFYTNENQYYADSLKKNIDAKQSDFIEELPDHLILQLKRFEYDYTNGQRRKINSKVSISQSIDVESICKLKEDNGNISTKYNLAGVIQHMGSTYGGHYFSYVMDRDTKMWYKCNDTEVTSVTIDDVIANANGGDCNAYILFYDRCDIDEVDDSLMNQNFSQHLIAEKIMSSNYNLYMTKGFFEFLNQISKRKELQQMATQLIIKTLPHASVEISNNFFDLLKERFENDETFSLNMQKEITDFKFLILNDSNLINNLFIDKIINPMLSHSVSKHLIQLAIETIDFAFERISDSSFFFKALYSIVDTTIKQKRELEKEFENNKNEINELNEELNIISDRTTYIMKTGIKEYIANHKDLSPSYITQSIDLSVIARLYNIYENIPSDYIELLKDPEFLSSLYNSKNSDVSYFIKNYTRARKMQLFDVDMMLKAFFEKESIHLKMESLFHSILLFFKEKAFPMTWSLKFKYNNNYRTSKDVALCYTLLCRNGVEKEFLISHFNDWVPNLILNDSYEARKMALSPFRYLIPHQFFKKAFGDIPNYNDSYVYTSEYFNSVELIPKTTLEMKKNVFGLIQCLIKKITQLKEVILNDDYSSRISFPIEKYKGLQLLKLLNVCIKIFNDFEENDNNNNYPIDYSEIIELGEFLLTTGFSHPFDPHIVYILKILREKCPDKLLIDSIPSEDILMSPEKIEKISSTQLISYCKIIGKIVAKRFTDKISLSNEFYEKIFKMILFNLRRLNPIIKTGKFFDPYNRLIKVICIDENSSKIILNYIDNNIESCLIDGFHSSTSVLVELKEKRPISKYIHSYNFNQIFDQTSIILRFVYHDAILASGNGNMTCYDTLFDDTSVVFQSLCTKVNTDEKEYQTCRHIIWDYLINNTKKRINECSSENQLDLMKELFRQFKDNYNLYYFNFYLDPDEQQAEIKYITKFVLQFINENDDFNNEVIDILIFLSKNSFYAMNESFDVLKTKVPEKLKDNEFISDVFSNDFYNKKWELIEEFSDFALNEKTNEEISSIFEKSKIVDRLNDKMNAFVFESESDASHIENTQQIEFIVLPYKLLNKYDVHFTKDKNSIITIIDKNSNLANKSK</sequence>
<reference evidence="3 4" key="1">
    <citation type="submission" date="2024-04" db="EMBL/GenBank/DDBJ databases">
        <title>Tritrichomonas musculus Genome.</title>
        <authorList>
            <person name="Alves-Ferreira E."/>
            <person name="Grigg M."/>
            <person name="Lorenzi H."/>
            <person name="Galac M."/>
        </authorList>
    </citation>
    <scope>NUCLEOTIDE SEQUENCE [LARGE SCALE GENOMIC DNA]</scope>
    <source>
        <strain evidence="3 4">EAF2021</strain>
    </source>
</reference>
<dbReference type="EMBL" id="JAPFFF010000006">
    <property type="protein sequence ID" value="KAK8888309.1"/>
    <property type="molecule type" value="Genomic_DNA"/>
</dbReference>
<dbReference type="Proteomes" id="UP001470230">
    <property type="component" value="Unassembled WGS sequence"/>
</dbReference>
<dbReference type="InterPro" id="IPR018200">
    <property type="entry name" value="USP_CS"/>
</dbReference>
<feature type="coiled-coil region" evidence="1">
    <location>
        <begin position="1749"/>
        <end position="1783"/>
    </location>
</feature>
<proteinExistence type="predicted"/>
<evidence type="ECO:0000256" key="1">
    <source>
        <dbReference type="SAM" id="Coils"/>
    </source>
</evidence>
<dbReference type="PANTHER" id="PTHR24006:SF827">
    <property type="entry name" value="UBIQUITIN CARBOXYL-TERMINAL HYDROLASE 34"/>
    <property type="match status" value="1"/>
</dbReference>
<dbReference type="InterPro" id="IPR028889">
    <property type="entry name" value="USP"/>
</dbReference>
<evidence type="ECO:0000259" key="2">
    <source>
        <dbReference type="PROSITE" id="PS50235"/>
    </source>
</evidence>